<feature type="domain" description="F-box" evidence="2">
    <location>
        <begin position="191"/>
        <end position="237"/>
    </location>
</feature>
<protein>
    <submittedName>
        <fullName evidence="4">F-box only protein 36 isoform X2</fullName>
    </submittedName>
</protein>
<organism evidence="3 4">
    <name type="scientific">Cricetulus griseus</name>
    <name type="common">Chinese hamster</name>
    <name type="synonym">Cricetulus barabensis griseus</name>
    <dbReference type="NCBI Taxonomy" id="10029"/>
    <lineage>
        <taxon>Eukaryota</taxon>
        <taxon>Metazoa</taxon>
        <taxon>Chordata</taxon>
        <taxon>Craniata</taxon>
        <taxon>Vertebrata</taxon>
        <taxon>Euteleostomi</taxon>
        <taxon>Mammalia</taxon>
        <taxon>Eutheria</taxon>
        <taxon>Euarchontoglires</taxon>
        <taxon>Glires</taxon>
        <taxon>Rodentia</taxon>
        <taxon>Myomorpha</taxon>
        <taxon>Muroidea</taxon>
        <taxon>Cricetidae</taxon>
        <taxon>Cricetinae</taxon>
        <taxon>Cricetulus</taxon>
    </lineage>
</organism>
<reference evidence="3" key="2">
    <citation type="journal article" date="2020" name="Biotechnol. Bioeng.">
        <title>Chromosome-scale scaffolds for the Chinese hamster reference genome assembly to facilitate the study of the CHO epigenome.</title>
        <authorList>
            <person name="Hilliard W."/>
            <person name="MacDonald M."/>
            <person name="Lee K.H."/>
        </authorList>
    </citation>
    <scope>NUCLEOTIDE SEQUENCE [LARGE SCALE GENOMIC DNA]</scope>
    <source>
        <strain evidence="3">17A/GY</strain>
    </source>
</reference>
<dbReference type="InterPro" id="IPR001810">
    <property type="entry name" value="F-box_dom"/>
</dbReference>
<dbReference type="GeneID" id="100753561"/>
<proteinExistence type="predicted"/>
<dbReference type="RefSeq" id="XP_027253216.1">
    <property type="nucleotide sequence ID" value="XM_027397415.2"/>
</dbReference>
<dbReference type="CTD" id="130888"/>
<reference evidence="4" key="3">
    <citation type="submission" date="2025-08" db="UniProtKB">
        <authorList>
            <consortium name="RefSeq"/>
        </authorList>
    </citation>
    <scope>IDENTIFICATION</scope>
    <source>
        <strain evidence="4">17A/GY</strain>
        <tissue evidence="4">Liver</tissue>
    </source>
</reference>
<feature type="region of interest" description="Disordered" evidence="1">
    <location>
        <begin position="1"/>
        <end position="58"/>
    </location>
</feature>
<gene>
    <name evidence="4" type="primary">Fbxo36</name>
</gene>
<dbReference type="Proteomes" id="UP001108280">
    <property type="component" value="Chromosome 2"/>
</dbReference>
<dbReference type="Gene3D" id="1.20.1280.50">
    <property type="match status" value="1"/>
</dbReference>
<dbReference type="CDD" id="cd22106">
    <property type="entry name" value="F-box_FBXO36"/>
    <property type="match status" value="1"/>
</dbReference>
<evidence type="ECO:0000313" key="3">
    <source>
        <dbReference type="Proteomes" id="UP001108280"/>
    </source>
</evidence>
<dbReference type="AlphaFoldDB" id="A0A9J7JCT1"/>
<dbReference type="KEGG" id="cge:100753561"/>
<feature type="compositionally biased region" description="Low complexity" evidence="1">
    <location>
        <begin position="10"/>
        <end position="19"/>
    </location>
</feature>
<dbReference type="SUPFAM" id="SSF81383">
    <property type="entry name" value="F-box domain"/>
    <property type="match status" value="1"/>
</dbReference>
<keyword evidence="3" id="KW-1185">Reference proteome</keyword>
<evidence type="ECO:0000256" key="1">
    <source>
        <dbReference type="SAM" id="MobiDB-lite"/>
    </source>
</evidence>
<accession>A0A9J7JCT1</accession>
<evidence type="ECO:0000313" key="4">
    <source>
        <dbReference type="RefSeq" id="XP_027253216.1"/>
    </source>
</evidence>
<reference evidence="3" key="1">
    <citation type="journal article" date="2018" name="Biotechnol. Bioeng.">
        <title>A reference genome of the Chinese hamster based on a hybrid assembly strategy.</title>
        <authorList>
            <person name="Rupp O."/>
            <person name="MacDonald M.L."/>
            <person name="Li S."/>
            <person name="Dhiman H."/>
            <person name="Polson S."/>
            <person name="Griep S."/>
            <person name="Heffner K."/>
            <person name="Hernandez I."/>
            <person name="Brinkrolf K."/>
            <person name="Jadhav V."/>
            <person name="Samoudi M."/>
            <person name="Hao H."/>
            <person name="Kingham B."/>
            <person name="Goesmann A."/>
            <person name="Betenbaugh M.J."/>
            <person name="Lewis N.E."/>
            <person name="Borth N."/>
            <person name="Lee K.H."/>
        </authorList>
    </citation>
    <scope>NUCLEOTIDE SEQUENCE [LARGE SCALE GENOMIC DNA]</scope>
    <source>
        <strain evidence="3">17A/GY</strain>
    </source>
</reference>
<dbReference type="Pfam" id="PF12937">
    <property type="entry name" value="F-box-like"/>
    <property type="match status" value="1"/>
</dbReference>
<name>A0A9J7JCT1_CRIGR</name>
<dbReference type="PROSITE" id="PS50181">
    <property type="entry name" value="FBOX"/>
    <property type="match status" value="1"/>
</dbReference>
<evidence type="ECO:0000259" key="2">
    <source>
        <dbReference type="PROSITE" id="PS50181"/>
    </source>
</evidence>
<dbReference type="OrthoDB" id="3219396at2759"/>
<sequence length="289" mass="31874">MPPPLPPSPALRSAPLGSARLGEQPPVSFRRSLQGTRKGTWRCAPYPSAGVTPAPPRQQELNSTWGHPGPDCKTPPKAGILVTRGRGSHHPELKLLPRPHCQGKSGASLQSGAAAPLTPVKPRPFLVVLATAVASQDGVVAAGYSVRNCRTRPGAEQRLLPVVDHSDSVQIALIFGARILDYVFNMCEGKFDYLERLSDKLLLKIICFLELEDIARLSQTSSRFAKLCKCDSLWEQIVQAACDTVSPDMRALAKDVGWRQVFFTNKIQLQRQIRRKKLRQGRQKDKKYA</sequence>
<dbReference type="InterPro" id="IPR036047">
    <property type="entry name" value="F-box-like_dom_sf"/>
</dbReference>